<keyword evidence="1" id="KW-1133">Transmembrane helix</keyword>
<feature type="transmembrane region" description="Helical" evidence="1">
    <location>
        <begin position="105"/>
        <end position="126"/>
    </location>
</feature>
<keyword evidence="1" id="KW-0812">Transmembrane</keyword>
<evidence type="ECO:0000256" key="1">
    <source>
        <dbReference type="SAM" id="Phobius"/>
    </source>
</evidence>
<evidence type="ECO:0000313" key="2">
    <source>
        <dbReference type="EMBL" id="CUU57816.1"/>
    </source>
</evidence>
<feature type="transmembrane region" description="Helical" evidence="1">
    <location>
        <begin position="203"/>
        <end position="222"/>
    </location>
</feature>
<protein>
    <submittedName>
        <fullName evidence="2">Uncharacterized protein</fullName>
    </submittedName>
</protein>
<dbReference type="AlphaFoldDB" id="A0A0S4QSJ0"/>
<keyword evidence="1" id="KW-0472">Membrane</keyword>
<evidence type="ECO:0000313" key="3">
    <source>
        <dbReference type="Proteomes" id="UP000198802"/>
    </source>
</evidence>
<feature type="transmembrane region" description="Helical" evidence="1">
    <location>
        <begin position="29"/>
        <end position="48"/>
    </location>
</feature>
<keyword evidence="3" id="KW-1185">Reference proteome</keyword>
<name>A0A0S4QSJ0_9ACTN</name>
<sequence length="299" mass="30810">MRVGRCERRYTGLARSPGLSRLGAAARRGLGFAVPTVALALLAHLPTTHSAGPAAGRMLLVLLMLAVLRAAADLLRPRAVRPQGVQPQGLDSAWWSARASTGRPVLDAVGSVAGLLAVQVMLHVAFTARPTRAPAGQFAGLLCGAERAAATGGVPWFDASQLRATALAGRPPGSLVATTSTTAAAGAARLNPAHLGALHLHSLGPAVLLAHSLAAAVVFWWARHGVRAVAAACRILGSRLPTLRAAHAPTLTRRRVVRAPALRGPRVLERPWAAVASRGPPVAGFTALTALTAARPCPR</sequence>
<feature type="transmembrane region" description="Helical" evidence="1">
    <location>
        <begin position="54"/>
        <end position="72"/>
    </location>
</feature>
<dbReference type="RefSeq" id="WP_091279918.1">
    <property type="nucleotide sequence ID" value="NZ_FAOZ01000015.1"/>
</dbReference>
<organism evidence="2 3">
    <name type="scientific">Parafrankia irregularis</name>
    <dbReference type="NCBI Taxonomy" id="795642"/>
    <lineage>
        <taxon>Bacteria</taxon>
        <taxon>Bacillati</taxon>
        <taxon>Actinomycetota</taxon>
        <taxon>Actinomycetes</taxon>
        <taxon>Frankiales</taxon>
        <taxon>Frankiaceae</taxon>
        <taxon>Parafrankia</taxon>
    </lineage>
</organism>
<accession>A0A0S4QSJ0</accession>
<dbReference type="Proteomes" id="UP000198802">
    <property type="component" value="Unassembled WGS sequence"/>
</dbReference>
<gene>
    <name evidence="2" type="ORF">Ga0074812_11517</name>
</gene>
<proteinExistence type="predicted"/>
<reference evidence="3" key="1">
    <citation type="submission" date="2015-11" db="EMBL/GenBank/DDBJ databases">
        <authorList>
            <person name="Varghese N."/>
        </authorList>
    </citation>
    <scope>NUCLEOTIDE SEQUENCE [LARGE SCALE GENOMIC DNA]</scope>
    <source>
        <strain evidence="3">DSM 45899</strain>
    </source>
</reference>
<dbReference type="EMBL" id="FAOZ01000015">
    <property type="protein sequence ID" value="CUU57816.1"/>
    <property type="molecule type" value="Genomic_DNA"/>
</dbReference>